<evidence type="ECO:0000313" key="2">
    <source>
        <dbReference type="EMBL" id="KAH0559904.1"/>
    </source>
</evidence>
<feature type="region of interest" description="Disordered" evidence="1">
    <location>
        <begin position="1"/>
        <end position="22"/>
    </location>
</feature>
<evidence type="ECO:0000256" key="1">
    <source>
        <dbReference type="SAM" id="MobiDB-lite"/>
    </source>
</evidence>
<organism evidence="2 3">
    <name type="scientific">Trichoglossum hirsutum</name>
    <dbReference type="NCBI Taxonomy" id="265104"/>
    <lineage>
        <taxon>Eukaryota</taxon>
        <taxon>Fungi</taxon>
        <taxon>Dikarya</taxon>
        <taxon>Ascomycota</taxon>
        <taxon>Pezizomycotina</taxon>
        <taxon>Geoglossomycetes</taxon>
        <taxon>Geoglossales</taxon>
        <taxon>Geoglossaceae</taxon>
        <taxon>Trichoglossum</taxon>
    </lineage>
</organism>
<evidence type="ECO:0000313" key="3">
    <source>
        <dbReference type="Proteomes" id="UP000750711"/>
    </source>
</evidence>
<dbReference type="EMBL" id="JAGHQM010000493">
    <property type="protein sequence ID" value="KAH0559904.1"/>
    <property type="molecule type" value="Genomic_DNA"/>
</dbReference>
<feature type="compositionally biased region" description="Basic and acidic residues" evidence="1">
    <location>
        <begin position="1"/>
        <end position="13"/>
    </location>
</feature>
<protein>
    <submittedName>
        <fullName evidence="2">Uncharacterized protein</fullName>
    </submittedName>
</protein>
<feature type="region of interest" description="Disordered" evidence="1">
    <location>
        <begin position="164"/>
        <end position="232"/>
    </location>
</feature>
<sequence length="232" mass="24958">MVDKRRLAHDRSKTQGSRNCSFDAALPNKQRKAKGTPVIRSNASKINITSRLPSPVRDGSTTPLIVQNPPSEVAIIPICRLDVDRVGKEALLDSAKHQRLSSGVELELGLLLVEDTLVVVGVVVPFVALLVGVTNPEEGPTVPLEEVVGALTLLVGTEEVIDVEDGPLHPGYDHMVPSQSDSNGHASAEELEEELEEDDLDEEEPEEDDLEERELEEGGLEEVGGADVVDGP</sequence>
<name>A0A9P8RQI0_9PEZI</name>
<gene>
    <name evidence="2" type="ORF">GP486_003577</name>
</gene>
<proteinExistence type="predicted"/>
<reference evidence="2" key="1">
    <citation type="submission" date="2021-03" db="EMBL/GenBank/DDBJ databases">
        <title>Comparative genomics and phylogenomic investigation of the class Geoglossomycetes provide insights into ecological specialization and systematics.</title>
        <authorList>
            <person name="Melie T."/>
            <person name="Pirro S."/>
            <person name="Miller A.N."/>
            <person name="Quandt A."/>
        </authorList>
    </citation>
    <scope>NUCLEOTIDE SEQUENCE</scope>
    <source>
        <strain evidence="2">CAQ_001_2017</strain>
    </source>
</reference>
<feature type="compositionally biased region" description="Acidic residues" evidence="1">
    <location>
        <begin position="189"/>
        <end position="220"/>
    </location>
</feature>
<dbReference type="Proteomes" id="UP000750711">
    <property type="component" value="Unassembled WGS sequence"/>
</dbReference>
<comment type="caution">
    <text evidence="2">The sequence shown here is derived from an EMBL/GenBank/DDBJ whole genome shotgun (WGS) entry which is preliminary data.</text>
</comment>
<keyword evidence="3" id="KW-1185">Reference proteome</keyword>
<dbReference type="AlphaFoldDB" id="A0A9P8RQI0"/>
<accession>A0A9P8RQI0</accession>